<dbReference type="EMBL" id="JAJSRF020000001">
    <property type="protein sequence ID" value="MDM3956142.1"/>
    <property type="molecule type" value="Genomic_DNA"/>
</dbReference>
<dbReference type="Pfam" id="PF00072">
    <property type="entry name" value="Response_reg"/>
    <property type="match status" value="1"/>
</dbReference>
<dbReference type="AlphaFoldDB" id="A0AAW7HQ95"/>
<dbReference type="GO" id="GO:0000160">
    <property type="term" value="P:phosphorelay signal transduction system"/>
    <property type="evidence" value="ECO:0007669"/>
    <property type="project" value="InterPro"/>
</dbReference>
<proteinExistence type="predicted"/>
<protein>
    <submittedName>
        <fullName evidence="3">Response regulator</fullName>
    </submittedName>
</protein>
<keyword evidence="1" id="KW-0597">Phosphoprotein</keyword>
<accession>A0AAW7HQ95</accession>
<feature type="modified residue" description="4-aspartylphosphate" evidence="1">
    <location>
        <position position="57"/>
    </location>
</feature>
<dbReference type="PROSITE" id="PS50110">
    <property type="entry name" value="RESPONSE_REGULATORY"/>
    <property type="match status" value="1"/>
</dbReference>
<dbReference type="Proteomes" id="UP001165439">
    <property type="component" value="Unassembled WGS sequence"/>
</dbReference>
<dbReference type="SMART" id="SM00448">
    <property type="entry name" value="REC"/>
    <property type="match status" value="1"/>
</dbReference>
<sequence length="147" mass="16840">MKKYLEKTILLADDEPTNLDWLIDFINHIGFNVEIALTASDAIQKIQTDDYRALIIDLNIPKGEGFHPQGNEPTLFKQYPGLHIARSARNNGNNQRRVIIYSVYQTEELAKEIEKFGCEYVSKQRPKLIKETIKSATDFDPKATSQN</sequence>
<gene>
    <name evidence="3" type="ORF">LU674_028025</name>
</gene>
<dbReference type="SUPFAM" id="SSF52172">
    <property type="entry name" value="CheY-like"/>
    <property type="match status" value="1"/>
</dbReference>
<dbReference type="InterPro" id="IPR001789">
    <property type="entry name" value="Sig_transdc_resp-reg_receiver"/>
</dbReference>
<evidence type="ECO:0000313" key="3">
    <source>
        <dbReference type="EMBL" id="MDM3956142.1"/>
    </source>
</evidence>
<evidence type="ECO:0000259" key="2">
    <source>
        <dbReference type="PROSITE" id="PS50110"/>
    </source>
</evidence>
<evidence type="ECO:0000256" key="1">
    <source>
        <dbReference type="PROSITE-ProRule" id="PRU00169"/>
    </source>
</evidence>
<dbReference type="Gene3D" id="3.40.50.2300">
    <property type="match status" value="1"/>
</dbReference>
<evidence type="ECO:0000313" key="4">
    <source>
        <dbReference type="Proteomes" id="UP001165439"/>
    </source>
</evidence>
<feature type="domain" description="Response regulatory" evidence="2">
    <location>
        <begin position="8"/>
        <end position="138"/>
    </location>
</feature>
<name>A0AAW7HQ95_9PSED</name>
<dbReference type="GeneID" id="83677978"/>
<organism evidence="3 4">
    <name type="scientific">Pseudomonas alloputida</name>
    <dbReference type="NCBI Taxonomy" id="1940621"/>
    <lineage>
        <taxon>Bacteria</taxon>
        <taxon>Pseudomonadati</taxon>
        <taxon>Pseudomonadota</taxon>
        <taxon>Gammaproteobacteria</taxon>
        <taxon>Pseudomonadales</taxon>
        <taxon>Pseudomonadaceae</taxon>
        <taxon>Pseudomonas</taxon>
    </lineage>
</organism>
<comment type="caution">
    <text evidence="3">The sequence shown here is derived from an EMBL/GenBank/DDBJ whole genome shotgun (WGS) entry which is preliminary data.</text>
</comment>
<dbReference type="RefSeq" id="WP_060489702.1">
    <property type="nucleotide sequence ID" value="NZ_CP128540.1"/>
</dbReference>
<dbReference type="InterPro" id="IPR011006">
    <property type="entry name" value="CheY-like_superfamily"/>
</dbReference>
<reference evidence="3" key="1">
    <citation type="submission" date="2023-06" db="EMBL/GenBank/DDBJ databases">
        <title>MBL-encoding genomic islands in Pseudomonas spp. in Poland.</title>
        <authorList>
            <person name="Urbanowicz P."/>
            <person name="Izdebski R."/>
            <person name="Biedrzycka M."/>
            <person name="Gniadkowski M."/>
        </authorList>
    </citation>
    <scope>NUCLEOTIDE SEQUENCE</scope>
    <source>
        <strain evidence="3">NMI5768_13</strain>
    </source>
</reference>